<evidence type="ECO:0000313" key="1">
    <source>
        <dbReference type="EMBL" id="RSM13337.1"/>
    </source>
</evidence>
<comment type="caution">
    <text evidence="1">The sequence shown here is derived from an EMBL/GenBank/DDBJ whole genome shotgun (WGS) entry which is preliminary data.</text>
</comment>
<keyword evidence="2" id="KW-1185">Reference proteome</keyword>
<evidence type="ECO:0000313" key="2">
    <source>
        <dbReference type="Proteomes" id="UP000287144"/>
    </source>
</evidence>
<accession>A0A428UGC2</accession>
<dbReference type="EMBL" id="NKCK01000010">
    <property type="protein sequence ID" value="RSM13337.1"/>
    <property type="molecule type" value="Genomic_DNA"/>
</dbReference>
<dbReference type="Proteomes" id="UP000287144">
    <property type="component" value="Unassembled WGS sequence"/>
</dbReference>
<name>A0A428UGC2_9HYPO</name>
<sequence>MKKKIKSTMFPRATDHVSANNALTQITPTNKLKNSIQLSRESLDANGPIGHSLKNHEPILQIRTITPIPQSFTKHHSSLADVYHLPFMDVSSLQGDIKDPHNVFRSFVNHPHLVQRFGHRFWR</sequence>
<dbReference type="AlphaFoldDB" id="A0A428UGC2"/>
<proteinExistence type="predicted"/>
<gene>
    <name evidence="1" type="ORF">CEP52_001866</name>
</gene>
<protein>
    <submittedName>
        <fullName evidence="1">Uncharacterized protein</fullName>
    </submittedName>
</protein>
<organism evidence="1 2">
    <name type="scientific">Fusarium oligoseptatum</name>
    <dbReference type="NCBI Taxonomy" id="2604345"/>
    <lineage>
        <taxon>Eukaryota</taxon>
        <taxon>Fungi</taxon>
        <taxon>Dikarya</taxon>
        <taxon>Ascomycota</taxon>
        <taxon>Pezizomycotina</taxon>
        <taxon>Sordariomycetes</taxon>
        <taxon>Hypocreomycetidae</taxon>
        <taxon>Hypocreales</taxon>
        <taxon>Nectriaceae</taxon>
        <taxon>Fusarium</taxon>
        <taxon>Fusarium solani species complex</taxon>
    </lineage>
</organism>
<reference evidence="1 2" key="1">
    <citation type="submission" date="2017-06" db="EMBL/GenBank/DDBJ databases">
        <title>Comparative genomic analysis of Ambrosia Fusariam Clade fungi.</title>
        <authorList>
            <person name="Stajich J.E."/>
            <person name="Carrillo J."/>
            <person name="Kijimoto T."/>
            <person name="Eskalen A."/>
            <person name="O'Donnell K."/>
            <person name="Kasson M."/>
        </authorList>
    </citation>
    <scope>NUCLEOTIDE SEQUENCE [LARGE SCALE GENOMIC DNA]</scope>
    <source>
        <strain evidence="1 2">NRRL62579</strain>
    </source>
</reference>